<organism evidence="1 2">
    <name type="scientific">Brachionus plicatilis</name>
    <name type="common">Marine rotifer</name>
    <name type="synonym">Brachionus muelleri</name>
    <dbReference type="NCBI Taxonomy" id="10195"/>
    <lineage>
        <taxon>Eukaryota</taxon>
        <taxon>Metazoa</taxon>
        <taxon>Spiralia</taxon>
        <taxon>Gnathifera</taxon>
        <taxon>Rotifera</taxon>
        <taxon>Eurotatoria</taxon>
        <taxon>Monogononta</taxon>
        <taxon>Pseudotrocha</taxon>
        <taxon>Ploima</taxon>
        <taxon>Brachionidae</taxon>
        <taxon>Brachionus</taxon>
    </lineage>
</organism>
<keyword evidence="2" id="KW-1185">Reference proteome</keyword>
<evidence type="ECO:0000313" key="2">
    <source>
        <dbReference type="Proteomes" id="UP000276133"/>
    </source>
</evidence>
<comment type="caution">
    <text evidence="1">The sequence shown here is derived from an EMBL/GenBank/DDBJ whole genome shotgun (WGS) entry which is preliminary data.</text>
</comment>
<name>A0A3M7PBV6_BRAPC</name>
<proteinExistence type="predicted"/>
<dbReference type="Proteomes" id="UP000276133">
    <property type="component" value="Unassembled WGS sequence"/>
</dbReference>
<dbReference type="AlphaFoldDB" id="A0A3M7PBV6"/>
<dbReference type="EMBL" id="REGN01012049">
    <property type="protein sequence ID" value="RMZ96586.1"/>
    <property type="molecule type" value="Genomic_DNA"/>
</dbReference>
<gene>
    <name evidence="1" type="ORF">BpHYR1_015225</name>
</gene>
<reference evidence="1 2" key="1">
    <citation type="journal article" date="2018" name="Sci. Rep.">
        <title>Genomic signatures of local adaptation to the degree of environmental predictability in rotifers.</title>
        <authorList>
            <person name="Franch-Gras L."/>
            <person name="Hahn C."/>
            <person name="Garcia-Roger E.M."/>
            <person name="Carmona M.J."/>
            <person name="Serra M."/>
            <person name="Gomez A."/>
        </authorList>
    </citation>
    <scope>NUCLEOTIDE SEQUENCE [LARGE SCALE GENOMIC DNA]</scope>
    <source>
        <strain evidence="1">HYR1</strain>
    </source>
</reference>
<sequence length="59" mass="6849">MKKVTRSSANKREYGRNYYRILRDNGFNINMIRLIVITHGKANTAGTKKGFSQLLVKEF</sequence>
<protein>
    <submittedName>
        <fullName evidence="1">Uncharacterized protein</fullName>
    </submittedName>
</protein>
<accession>A0A3M7PBV6</accession>
<evidence type="ECO:0000313" key="1">
    <source>
        <dbReference type="EMBL" id="RMZ96586.1"/>
    </source>
</evidence>